<comment type="subcellular location">
    <subcellularLocation>
        <location evidence="1">Cell envelope</location>
    </subcellularLocation>
</comment>
<keyword evidence="3" id="KW-0732">Signal</keyword>
<evidence type="ECO:0000256" key="3">
    <source>
        <dbReference type="ARBA" id="ARBA00022729"/>
    </source>
</evidence>
<feature type="domain" description="Solute-binding protein family 3/N-terminal" evidence="5">
    <location>
        <begin position="8"/>
        <end position="227"/>
    </location>
</feature>
<dbReference type="PROSITE" id="PS01039">
    <property type="entry name" value="SBP_BACTERIAL_3"/>
    <property type="match status" value="1"/>
</dbReference>
<dbReference type="Gene3D" id="3.40.190.10">
    <property type="entry name" value="Periplasmic binding protein-like II"/>
    <property type="match status" value="2"/>
</dbReference>
<dbReference type="GO" id="GO:0030313">
    <property type="term" value="C:cell envelope"/>
    <property type="evidence" value="ECO:0007669"/>
    <property type="project" value="UniProtKB-SubCell"/>
</dbReference>
<name>A0A4J1T590_STREE</name>
<dbReference type="InterPro" id="IPR018313">
    <property type="entry name" value="SBP_3_CS"/>
</dbReference>
<evidence type="ECO:0000259" key="5">
    <source>
        <dbReference type="SMART" id="SM00062"/>
    </source>
</evidence>
<dbReference type="AlphaFoldDB" id="A0A4J1T590"/>
<accession>A0A4J1T590</accession>
<sequence>MKSKKSGELRIAVFGDKKPFGYVDNDGSYQGYDIELGNQLAQDLGVKVKYISVDAANRAEYLISNKVDITLANFTVTDERKKQVDFALPYMKVSLGVVSPKTGLITDVKQLEGKTLIVTKGTTVETYFEKNHPEIKLQRYDQYSDSYQALLDGRGDAFSTDNTEVLAWALENKGFEVGITSLGDPDTIAAAVQKGNQELLDFINKDIEKLARKTSSTRPMKKHFTQPTVTLLKQMTWLLKVVINS</sequence>
<dbReference type="EMBL" id="CAATGD010000003">
    <property type="protein sequence ID" value="VNP27910.1"/>
    <property type="molecule type" value="Genomic_DNA"/>
</dbReference>
<proteinExistence type="inferred from homology"/>
<reference evidence="6" key="1">
    <citation type="submission" date="2019-04" db="EMBL/GenBank/DDBJ databases">
        <authorList>
            <consortium name="Pathogen Informatics"/>
        </authorList>
    </citation>
    <scope>NUCLEOTIDE SEQUENCE</scope>
    <source>
        <strain evidence="6">GPSC126</strain>
    </source>
</reference>
<gene>
    <name evidence="6" type="primary">fliY</name>
    <name evidence="6" type="ORF">SAMEA3353533_01416</name>
</gene>
<protein>
    <submittedName>
        <fullName evidence="6">ABC transporter substrate binding lipoprotein-amino acid transport</fullName>
    </submittedName>
</protein>
<evidence type="ECO:0000313" key="6">
    <source>
        <dbReference type="EMBL" id="VNP27910.1"/>
    </source>
</evidence>
<evidence type="ECO:0000256" key="1">
    <source>
        <dbReference type="ARBA" id="ARBA00004196"/>
    </source>
</evidence>
<dbReference type="InterPro" id="IPR001638">
    <property type="entry name" value="Solute-binding_3/MltF_N"/>
</dbReference>
<keyword evidence="6" id="KW-0449">Lipoprotein</keyword>
<dbReference type="PANTHER" id="PTHR35936">
    <property type="entry name" value="MEMBRANE-BOUND LYTIC MUREIN TRANSGLYCOSYLASE F"/>
    <property type="match status" value="1"/>
</dbReference>
<comment type="similarity">
    <text evidence="2 4">Belongs to the bacterial solute-binding protein 3 family.</text>
</comment>
<dbReference type="SUPFAM" id="SSF53850">
    <property type="entry name" value="Periplasmic binding protein-like II"/>
    <property type="match status" value="1"/>
</dbReference>
<dbReference type="SMART" id="SM00062">
    <property type="entry name" value="PBPb"/>
    <property type="match status" value="1"/>
</dbReference>
<dbReference type="Pfam" id="PF00497">
    <property type="entry name" value="SBP_bac_3"/>
    <property type="match status" value="1"/>
</dbReference>
<dbReference type="PANTHER" id="PTHR35936:SF17">
    <property type="entry name" value="ARGININE-BINDING EXTRACELLULAR PROTEIN ARTP"/>
    <property type="match status" value="1"/>
</dbReference>
<evidence type="ECO:0000256" key="2">
    <source>
        <dbReference type="ARBA" id="ARBA00010333"/>
    </source>
</evidence>
<organism evidence="6">
    <name type="scientific">Streptococcus pneumoniae</name>
    <dbReference type="NCBI Taxonomy" id="1313"/>
    <lineage>
        <taxon>Bacteria</taxon>
        <taxon>Bacillati</taxon>
        <taxon>Bacillota</taxon>
        <taxon>Bacilli</taxon>
        <taxon>Lactobacillales</taxon>
        <taxon>Streptococcaceae</taxon>
        <taxon>Streptococcus</taxon>
    </lineage>
</organism>
<evidence type="ECO:0000256" key="4">
    <source>
        <dbReference type="RuleBase" id="RU003744"/>
    </source>
</evidence>